<evidence type="ECO:0000313" key="1">
    <source>
        <dbReference type="EMBL" id="GGP18881.1"/>
    </source>
</evidence>
<dbReference type="RefSeq" id="WP_188702531.1">
    <property type="nucleotide sequence ID" value="NZ_BMLX01000001.1"/>
</dbReference>
<keyword evidence="2" id="KW-1185">Reference proteome</keyword>
<evidence type="ECO:0000313" key="2">
    <source>
        <dbReference type="Proteomes" id="UP000637267"/>
    </source>
</evidence>
<comment type="caution">
    <text evidence="1">The sequence shown here is derived from an EMBL/GenBank/DDBJ whole genome shotgun (WGS) entry which is preliminary data.</text>
</comment>
<accession>A0ABQ2P668</accession>
<name>A0ABQ2P668_9NEIS</name>
<proteinExistence type="predicted"/>
<sequence length="438" mass="47279">MLPFVAKLLGAGTKTDGSLDSPAWRGRNFCSDLIPSEAAADPQYQAVKGDEFKAEQCYFSVRIAEVRLAEAGSYIATYLPMCSCFLRYRYGDDVREVPFIINYDTIRGELNAGADQRGGQHIEFKNLYIVRDAPLKAGGLVMHTALCRMSDTTFASGMLDFIGDAAGTIGGAAAGLIARTGVDMTKRLGKLLGAGGVTTRFGIYDGSALQKSGYRVFAGADVTQDAELEIEQGQLKQKNAQGQTVVIDDMDYILVAFEYRKSMCDSAFSGASMPFNTIWDEVKSRLIRGSPDAQEALNRLLDAIARSADLIEPDRLTMVSTYLEEYKRWKTTLLGGDVVKGGTDQHNELADGLDRIAISKGLTTTTRSLLKETASRIGSKKSLLQTTGFEALTTDALSERAATIRAKLDAKLEEGSATPDSLAEASARVVAMALSSQV</sequence>
<reference evidence="2" key="1">
    <citation type="journal article" date="2019" name="Int. J. Syst. Evol. Microbiol.">
        <title>The Global Catalogue of Microorganisms (GCM) 10K type strain sequencing project: providing services to taxonomists for standard genome sequencing and annotation.</title>
        <authorList>
            <consortium name="The Broad Institute Genomics Platform"/>
            <consortium name="The Broad Institute Genome Sequencing Center for Infectious Disease"/>
            <person name="Wu L."/>
            <person name="Ma J."/>
        </authorList>
    </citation>
    <scope>NUCLEOTIDE SEQUENCE [LARGE SCALE GENOMIC DNA]</scope>
    <source>
        <strain evidence="2">CGMCC 1.8859</strain>
    </source>
</reference>
<gene>
    <name evidence="1" type="ORF">GCM10010970_07850</name>
</gene>
<dbReference type="EMBL" id="BMLX01000001">
    <property type="protein sequence ID" value="GGP18881.1"/>
    <property type="molecule type" value="Genomic_DNA"/>
</dbReference>
<organism evidence="1 2">
    <name type="scientific">Silvimonas iriomotensis</name>
    <dbReference type="NCBI Taxonomy" id="449662"/>
    <lineage>
        <taxon>Bacteria</taxon>
        <taxon>Pseudomonadati</taxon>
        <taxon>Pseudomonadota</taxon>
        <taxon>Betaproteobacteria</taxon>
        <taxon>Neisseriales</taxon>
        <taxon>Chitinibacteraceae</taxon>
        <taxon>Silvimonas</taxon>
    </lineage>
</organism>
<protein>
    <submittedName>
        <fullName evidence="1">Uncharacterized protein</fullName>
    </submittedName>
</protein>
<dbReference type="Proteomes" id="UP000637267">
    <property type="component" value="Unassembled WGS sequence"/>
</dbReference>